<feature type="region of interest" description="Disordered" evidence="1">
    <location>
        <begin position="1"/>
        <end position="24"/>
    </location>
</feature>
<protein>
    <submittedName>
        <fullName evidence="2">Uncharacterized protein</fullName>
    </submittedName>
</protein>
<evidence type="ECO:0000313" key="3">
    <source>
        <dbReference type="Proteomes" id="UP000703269"/>
    </source>
</evidence>
<accession>A0A9P3G633</accession>
<feature type="compositionally biased region" description="Low complexity" evidence="1">
    <location>
        <begin position="70"/>
        <end position="81"/>
    </location>
</feature>
<organism evidence="2 3">
    <name type="scientific">Phanerochaete sordida</name>
    <dbReference type="NCBI Taxonomy" id="48140"/>
    <lineage>
        <taxon>Eukaryota</taxon>
        <taxon>Fungi</taxon>
        <taxon>Dikarya</taxon>
        <taxon>Basidiomycota</taxon>
        <taxon>Agaricomycotina</taxon>
        <taxon>Agaricomycetes</taxon>
        <taxon>Polyporales</taxon>
        <taxon>Phanerochaetaceae</taxon>
        <taxon>Phanerochaete</taxon>
    </lineage>
</organism>
<gene>
    <name evidence="2" type="ORF">PsYK624_048400</name>
</gene>
<feature type="region of interest" description="Disordered" evidence="1">
    <location>
        <begin position="47"/>
        <end position="81"/>
    </location>
</feature>
<sequence>MRSNTGTITLSRTSPRALKKDTETANCEAEATKAADCAIGPEASSMGLRTASRASRSDICVRQPQYPPQARRGALLLRRSR</sequence>
<evidence type="ECO:0000313" key="2">
    <source>
        <dbReference type="EMBL" id="GJE88757.1"/>
    </source>
</evidence>
<reference evidence="2 3" key="1">
    <citation type="submission" date="2021-08" db="EMBL/GenBank/DDBJ databases">
        <title>Draft Genome Sequence of Phanerochaete sordida strain YK-624.</title>
        <authorList>
            <person name="Mori T."/>
            <person name="Dohra H."/>
            <person name="Suzuki T."/>
            <person name="Kawagishi H."/>
            <person name="Hirai H."/>
        </authorList>
    </citation>
    <scope>NUCLEOTIDE SEQUENCE [LARGE SCALE GENOMIC DNA]</scope>
    <source>
        <strain evidence="2 3">YK-624</strain>
    </source>
</reference>
<comment type="caution">
    <text evidence="2">The sequence shown here is derived from an EMBL/GenBank/DDBJ whole genome shotgun (WGS) entry which is preliminary data.</text>
</comment>
<keyword evidence="3" id="KW-1185">Reference proteome</keyword>
<name>A0A9P3G633_9APHY</name>
<dbReference type="Proteomes" id="UP000703269">
    <property type="component" value="Unassembled WGS sequence"/>
</dbReference>
<dbReference type="EMBL" id="BPQB01000010">
    <property type="protein sequence ID" value="GJE88757.1"/>
    <property type="molecule type" value="Genomic_DNA"/>
</dbReference>
<feature type="compositionally biased region" description="Polar residues" evidence="1">
    <location>
        <begin position="1"/>
        <end position="14"/>
    </location>
</feature>
<evidence type="ECO:0000256" key="1">
    <source>
        <dbReference type="SAM" id="MobiDB-lite"/>
    </source>
</evidence>
<dbReference type="AlphaFoldDB" id="A0A9P3G633"/>
<proteinExistence type="predicted"/>